<feature type="domain" description="Flavodoxin-like fold" evidence="3">
    <location>
        <begin position="1"/>
        <end position="184"/>
    </location>
</feature>
<dbReference type="EMBL" id="RHHQ01000015">
    <property type="protein sequence ID" value="RNB85018.1"/>
    <property type="molecule type" value="Genomic_DNA"/>
</dbReference>
<comment type="similarity">
    <text evidence="1">Belongs to the NAD(P)H dehydrogenase (quinone) family.</text>
</comment>
<evidence type="ECO:0000259" key="3">
    <source>
        <dbReference type="Pfam" id="PF02525"/>
    </source>
</evidence>
<keyword evidence="2" id="KW-0560">Oxidoreductase</keyword>
<dbReference type="SUPFAM" id="SSF52218">
    <property type="entry name" value="Flavoproteins"/>
    <property type="match status" value="1"/>
</dbReference>
<dbReference type="PANTHER" id="PTHR10204:SF34">
    <property type="entry name" value="NAD(P)H DEHYDROGENASE [QUINONE] 1 ISOFORM 1"/>
    <property type="match status" value="1"/>
</dbReference>
<dbReference type="GO" id="GO:0003955">
    <property type="term" value="F:NAD(P)H dehydrogenase (quinone) activity"/>
    <property type="evidence" value="ECO:0007669"/>
    <property type="project" value="TreeGrafter"/>
</dbReference>
<sequence length="198" mass="22694">MKAYIVFAHPGESSFNHDILQKVKSYLDKEGITYRVNDLYKNNFQPVFSESDMHNIAQGRVSSDIDEEQQQVTDADLLVMIYPVYWWSQPAILKGWIDRVFTHKFAFRYESDGPVGLLTGKRAIVITTTRESEEEMQRSGMDEVLEKQVAEGVFSFVGCKPVAYRNFSAVSHVDDSDRAEMERGVEQLFESVLEPVSH</sequence>
<dbReference type="GO" id="GO:0005829">
    <property type="term" value="C:cytosol"/>
    <property type="evidence" value="ECO:0007669"/>
    <property type="project" value="TreeGrafter"/>
</dbReference>
<dbReference type="InterPro" id="IPR029039">
    <property type="entry name" value="Flavoprotein-like_sf"/>
</dbReference>
<name>A0A3M8DAL7_9BACL</name>
<gene>
    <name evidence="4" type="ORF">EDM56_19065</name>
</gene>
<dbReference type="InterPro" id="IPR003680">
    <property type="entry name" value="Flavodoxin_fold"/>
</dbReference>
<accession>A0A3M8DAL7</accession>
<evidence type="ECO:0000256" key="2">
    <source>
        <dbReference type="ARBA" id="ARBA00023002"/>
    </source>
</evidence>
<evidence type="ECO:0000313" key="4">
    <source>
        <dbReference type="EMBL" id="RNB85018.1"/>
    </source>
</evidence>
<dbReference type="Pfam" id="PF02525">
    <property type="entry name" value="Flavodoxin_2"/>
    <property type="match status" value="1"/>
</dbReference>
<comment type="caution">
    <text evidence="4">The sequence shown here is derived from an EMBL/GenBank/DDBJ whole genome shotgun (WGS) entry which is preliminary data.</text>
</comment>
<protein>
    <submittedName>
        <fullName evidence="4">Flavodoxin family protein</fullName>
    </submittedName>
</protein>
<keyword evidence="5" id="KW-1185">Reference proteome</keyword>
<dbReference type="Proteomes" id="UP000271031">
    <property type="component" value="Unassembled WGS sequence"/>
</dbReference>
<organism evidence="4 5">
    <name type="scientific">Brevibacillus fluminis</name>
    <dbReference type="NCBI Taxonomy" id="511487"/>
    <lineage>
        <taxon>Bacteria</taxon>
        <taxon>Bacillati</taxon>
        <taxon>Bacillota</taxon>
        <taxon>Bacilli</taxon>
        <taxon>Bacillales</taxon>
        <taxon>Paenibacillaceae</taxon>
        <taxon>Brevibacillus</taxon>
    </lineage>
</organism>
<reference evidence="4 5" key="1">
    <citation type="submission" date="2018-10" db="EMBL/GenBank/DDBJ databases">
        <title>Phylogenomics of Brevibacillus.</title>
        <authorList>
            <person name="Dunlap C."/>
        </authorList>
    </citation>
    <scope>NUCLEOTIDE SEQUENCE [LARGE SCALE GENOMIC DNA]</scope>
    <source>
        <strain evidence="4 5">JCM 15716</strain>
    </source>
</reference>
<dbReference type="AlphaFoldDB" id="A0A3M8DAL7"/>
<dbReference type="InterPro" id="IPR051545">
    <property type="entry name" value="NAD(P)H_dehydrogenase_qn"/>
</dbReference>
<dbReference type="RefSeq" id="WP_122919503.1">
    <property type="nucleotide sequence ID" value="NZ_RHHQ01000015.1"/>
</dbReference>
<proteinExistence type="inferred from homology"/>
<dbReference type="PANTHER" id="PTHR10204">
    <property type="entry name" value="NAD P H OXIDOREDUCTASE-RELATED"/>
    <property type="match status" value="1"/>
</dbReference>
<evidence type="ECO:0000256" key="1">
    <source>
        <dbReference type="ARBA" id="ARBA00006252"/>
    </source>
</evidence>
<evidence type="ECO:0000313" key="5">
    <source>
        <dbReference type="Proteomes" id="UP000271031"/>
    </source>
</evidence>
<dbReference type="Gene3D" id="3.40.50.360">
    <property type="match status" value="1"/>
</dbReference>
<dbReference type="OrthoDB" id="9798454at2"/>